<dbReference type="SUPFAM" id="SSF51735">
    <property type="entry name" value="NAD(P)-binding Rossmann-fold domains"/>
    <property type="match status" value="1"/>
</dbReference>
<dbReference type="FunFam" id="3.40.50.720:FF:000084">
    <property type="entry name" value="Short-chain dehydrogenase reductase"/>
    <property type="match status" value="1"/>
</dbReference>
<dbReference type="PANTHER" id="PTHR42760">
    <property type="entry name" value="SHORT-CHAIN DEHYDROGENASES/REDUCTASES FAMILY MEMBER"/>
    <property type="match status" value="1"/>
</dbReference>
<comment type="caution">
    <text evidence="3">The sequence shown here is derived from an EMBL/GenBank/DDBJ whole genome shotgun (WGS) entry which is preliminary data.</text>
</comment>
<dbReference type="RefSeq" id="WP_184365856.1">
    <property type="nucleotide sequence ID" value="NZ_BAAAKM010000050.1"/>
</dbReference>
<dbReference type="InterPro" id="IPR036291">
    <property type="entry name" value="NAD(P)-bd_dom_sf"/>
</dbReference>
<dbReference type="EMBL" id="JACHDO010000001">
    <property type="protein sequence ID" value="MBB5492390.1"/>
    <property type="molecule type" value="Genomic_DNA"/>
</dbReference>
<name>A0A840W5X5_9ACTN</name>
<gene>
    <name evidence="3" type="ORF">HNR07_003527</name>
</gene>
<comment type="similarity">
    <text evidence="1">Belongs to the short-chain dehydrogenases/reductases (SDR) family.</text>
</comment>
<dbReference type="CDD" id="cd05233">
    <property type="entry name" value="SDR_c"/>
    <property type="match status" value="1"/>
</dbReference>
<dbReference type="PANTHER" id="PTHR42760:SF78">
    <property type="entry name" value="3-OXOACYL-[ACYL-CARRIER-PROTEIN] REDUCTASE [NADH]"/>
    <property type="match status" value="1"/>
</dbReference>
<sequence length="241" mass="25218">MRRIIVTGGGTGMGRAIAERLARAGDEVHVLGRRKEVLDRVAAENPQARIIPLPVDLTDEDAVLAAAEQLSAEPVDVLVNNAGGIIKETPVDTKGTFDIYRRTIDANLLSAMMLTQALWPAFRRPGGRVVNISSIAAHRGGGDAYAAAKAGLCGWGIDLAKRGGPDGITVNTLTPGYVQDTEFFTKEGRSGRHDTLAAETMVGRAGTPDDVAAVVEFLASPEASWTTGQVLGVNGGALPGH</sequence>
<dbReference type="InterPro" id="IPR020904">
    <property type="entry name" value="Sc_DH/Rdtase_CS"/>
</dbReference>
<reference evidence="3 4" key="1">
    <citation type="submission" date="2020-08" db="EMBL/GenBank/DDBJ databases">
        <title>Sequencing the genomes of 1000 actinobacteria strains.</title>
        <authorList>
            <person name="Klenk H.-P."/>
        </authorList>
    </citation>
    <scope>NUCLEOTIDE SEQUENCE [LARGE SCALE GENOMIC DNA]</scope>
    <source>
        <strain evidence="3 4">DSM 44598</strain>
    </source>
</reference>
<evidence type="ECO:0000313" key="4">
    <source>
        <dbReference type="Proteomes" id="UP000579647"/>
    </source>
</evidence>
<dbReference type="GO" id="GO:0004316">
    <property type="term" value="F:3-oxoacyl-[acyl-carrier-protein] reductase (NADPH) activity"/>
    <property type="evidence" value="ECO:0007669"/>
    <property type="project" value="UniProtKB-EC"/>
</dbReference>
<proteinExistence type="inferred from homology"/>
<dbReference type="Proteomes" id="UP000579647">
    <property type="component" value="Unassembled WGS sequence"/>
</dbReference>
<dbReference type="Gene3D" id="3.40.50.720">
    <property type="entry name" value="NAD(P)-binding Rossmann-like Domain"/>
    <property type="match status" value="1"/>
</dbReference>
<dbReference type="Pfam" id="PF13561">
    <property type="entry name" value="adh_short_C2"/>
    <property type="match status" value="1"/>
</dbReference>
<organism evidence="3 4">
    <name type="scientific">Nocardiopsis metallicus</name>
    <dbReference type="NCBI Taxonomy" id="179819"/>
    <lineage>
        <taxon>Bacteria</taxon>
        <taxon>Bacillati</taxon>
        <taxon>Actinomycetota</taxon>
        <taxon>Actinomycetes</taxon>
        <taxon>Streptosporangiales</taxon>
        <taxon>Nocardiopsidaceae</taxon>
        <taxon>Nocardiopsis</taxon>
    </lineage>
</organism>
<keyword evidence="2 3" id="KW-0560">Oxidoreductase</keyword>
<keyword evidence="4" id="KW-1185">Reference proteome</keyword>
<dbReference type="AlphaFoldDB" id="A0A840W5X5"/>
<dbReference type="InterPro" id="IPR002347">
    <property type="entry name" value="SDR_fam"/>
</dbReference>
<protein>
    <submittedName>
        <fullName evidence="3">3-oxoacyl-[acyl-carrier protein] reductase</fullName>
        <ecNumber evidence="3">1.1.1.100</ecNumber>
    </submittedName>
</protein>
<accession>A0A840W5X5</accession>
<evidence type="ECO:0000256" key="2">
    <source>
        <dbReference type="ARBA" id="ARBA00023002"/>
    </source>
</evidence>
<evidence type="ECO:0000313" key="3">
    <source>
        <dbReference type="EMBL" id="MBB5492390.1"/>
    </source>
</evidence>
<evidence type="ECO:0000256" key="1">
    <source>
        <dbReference type="ARBA" id="ARBA00006484"/>
    </source>
</evidence>
<dbReference type="PROSITE" id="PS00061">
    <property type="entry name" value="ADH_SHORT"/>
    <property type="match status" value="1"/>
</dbReference>
<dbReference type="EC" id="1.1.1.100" evidence="3"/>
<dbReference type="PRINTS" id="PR00081">
    <property type="entry name" value="GDHRDH"/>
</dbReference>
<dbReference type="PRINTS" id="PR00080">
    <property type="entry name" value="SDRFAMILY"/>
</dbReference>